<accession>A0AAD6X776</accession>
<evidence type="ECO:0000313" key="1">
    <source>
        <dbReference type="EMBL" id="KAJ7034704.1"/>
    </source>
</evidence>
<gene>
    <name evidence="1" type="ORF">C8F04DRAFT_1259658</name>
</gene>
<dbReference type="AlphaFoldDB" id="A0AAD6X776"/>
<name>A0AAD6X776_9AGAR</name>
<keyword evidence="2" id="KW-1185">Reference proteome</keyword>
<evidence type="ECO:0000313" key="2">
    <source>
        <dbReference type="Proteomes" id="UP001218188"/>
    </source>
</evidence>
<dbReference type="Proteomes" id="UP001218188">
    <property type="component" value="Unassembled WGS sequence"/>
</dbReference>
<dbReference type="EMBL" id="JARJCM010000055">
    <property type="protein sequence ID" value="KAJ7034704.1"/>
    <property type="molecule type" value="Genomic_DNA"/>
</dbReference>
<reference evidence="1" key="1">
    <citation type="submission" date="2023-03" db="EMBL/GenBank/DDBJ databases">
        <title>Massive genome expansion in bonnet fungi (Mycena s.s.) driven by repeated elements and novel gene families across ecological guilds.</title>
        <authorList>
            <consortium name="Lawrence Berkeley National Laboratory"/>
            <person name="Harder C.B."/>
            <person name="Miyauchi S."/>
            <person name="Viragh M."/>
            <person name="Kuo A."/>
            <person name="Thoen E."/>
            <person name="Andreopoulos B."/>
            <person name="Lu D."/>
            <person name="Skrede I."/>
            <person name="Drula E."/>
            <person name="Henrissat B."/>
            <person name="Morin E."/>
            <person name="Kohler A."/>
            <person name="Barry K."/>
            <person name="LaButti K."/>
            <person name="Morin E."/>
            <person name="Salamov A."/>
            <person name="Lipzen A."/>
            <person name="Mereny Z."/>
            <person name="Hegedus B."/>
            <person name="Baldrian P."/>
            <person name="Stursova M."/>
            <person name="Weitz H."/>
            <person name="Taylor A."/>
            <person name="Grigoriev I.V."/>
            <person name="Nagy L.G."/>
            <person name="Martin F."/>
            <person name="Kauserud H."/>
        </authorList>
    </citation>
    <scope>NUCLEOTIDE SEQUENCE</scope>
    <source>
        <strain evidence="1">CBHHK200</strain>
    </source>
</reference>
<comment type="caution">
    <text evidence="1">The sequence shown here is derived from an EMBL/GenBank/DDBJ whole genome shotgun (WGS) entry which is preliminary data.</text>
</comment>
<proteinExistence type="predicted"/>
<organism evidence="1 2">
    <name type="scientific">Mycena alexandri</name>
    <dbReference type="NCBI Taxonomy" id="1745969"/>
    <lineage>
        <taxon>Eukaryota</taxon>
        <taxon>Fungi</taxon>
        <taxon>Dikarya</taxon>
        <taxon>Basidiomycota</taxon>
        <taxon>Agaricomycotina</taxon>
        <taxon>Agaricomycetes</taxon>
        <taxon>Agaricomycetidae</taxon>
        <taxon>Agaricales</taxon>
        <taxon>Marasmiineae</taxon>
        <taxon>Mycenaceae</taxon>
        <taxon>Mycena</taxon>
    </lineage>
</organism>
<sequence>MVLFAAQTADASLTSMDYLAEGRFNGNFLIAMRDDFQTVARIPYPATLPKYHAVASEAATTLLKSFELPTVINREAQQSRYFDNISAKFDSNP</sequence>
<protein>
    <submittedName>
        <fullName evidence="1">Uncharacterized protein</fullName>
    </submittedName>
</protein>